<keyword evidence="1" id="KW-0175">Coiled coil</keyword>
<dbReference type="Proteomes" id="UP000054937">
    <property type="component" value="Unassembled WGS sequence"/>
</dbReference>
<evidence type="ECO:0000256" key="2">
    <source>
        <dbReference type="SAM" id="MobiDB-lite"/>
    </source>
</evidence>
<protein>
    <submittedName>
        <fullName evidence="3">Uncharacterized protein</fullName>
    </submittedName>
</protein>
<sequence>MGSSNNNKQTQLKGNFVNKKQNIPNKYGAIPRPSDYNQNSNSILDSKEYNEYQRAVPNRITIDRENLIQDSVQLKQKINEENLENKSLKKNLANLESKCEELGNQIENLKINMGIHTRQFGKNDIQSENKAFQDEIIRLSHILEQIKSAQQPLNISEQDYAYLLEKFKIQNKNVKEIKENNRKLLGAIRNMQDGNNILQEQLEYLNQNYETENEHLEEELKLLDQQILDAKGNIQFLQDNIQEKEQILNKDLNNVDQTEQLKHKQQNLEQQLVEQYQKYINIEGILKDTKVKTERQLRQVKDKNQSLRIQIEQAKLQQEDLIKKNDPTQYEHVDKNLSAAQKSQIIEKIKLSRQNSLTNSLESLQNNQDQNQKNLADSQAIHSQNTVKFVTQIYQDDVKDIGRQLNLRLRAQDLTMQDIYNFLVNDEEQVSSIALLKEILNNEPFSLEEKDAELIARYCVEENNDVQSYRFKLNYNEQQNNRVIQSIFRKLLGTYHEFDEETQNKLYYEIQEMVKPRIQGFKTTLQEYVKEGIKQIDENTFCDICRSMDMDLNQQQKDYILVKIILESESSKNLNMEYFLSFFSEEQINLHLKNKISSNQLGQQVYIDDHQSYSSDQKSQEKNSIYDSFNDFKQQQELNKETEAQKNQNQQQTLNKKQNTTNFQDDSKQDNSQNNQLRQNGDFDDDIKKQKKSLLQKQKSQIKEQKKLNSSQQNSNDNNSRVSLQDQHSLNNKNIDQSQQSEKLENQQQLDNYNIQQSSENEVNQNNYNDETEEQQQQKKLNQIQNIDQNNSQMTNSINNNNSKYVLVSNDLQNQLQQNEKENENENENENINNNDYQIIDQDRDEQNKLQQQNIVNGNKQEKQQENKNSSQYNEDEDNQYYEDEEMEEDLQQDNYEEKNSVLEDKNGQSQDQNNMNNQLQEESQNQYKESQILKQNEADVSQYLRDHQKNNSMNSSFSLKGEKSNIKKQDEEGQDYEDDFQDSKNQSQEQKLDSDLVSNGSVEI</sequence>
<evidence type="ECO:0000256" key="1">
    <source>
        <dbReference type="SAM" id="Coils"/>
    </source>
</evidence>
<dbReference type="AlphaFoldDB" id="A0A0V0QRF8"/>
<feature type="compositionally biased region" description="Polar residues" evidence="2">
    <location>
        <begin position="670"/>
        <end position="679"/>
    </location>
</feature>
<dbReference type="InParanoid" id="A0A0V0QRF8"/>
<feature type="compositionally biased region" description="Low complexity" evidence="2">
    <location>
        <begin position="709"/>
        <end position="720"/>
    </location>
</feature>
<gene>
    <name evidence="3" type="ORF">PPERSA_04401</name>
</gene>
<proteinExistence type="predicted"/>
<feature type="coiled-coil region" evidence="1">
    <location>
        <begin position="64"/>
        <end position="112"/>
    </location>
</feature>
<feature type="compositionally biased region" description="Basic and acidic residues" evidence="2">
    <location>
        <begin position="961"/>
        <end position="972"/>
    </location>
</feature>
<evidence type="ECO:0000313" key="3">
    <source>
        <dbReference type="EMBL" id="KRX04586.1"/>
    </source>
</evidence>
<feature type="coiled-coil region" evidence="1">
    <location>
        <begin position="188"/>
        <end position="324"/>
    </location>
</feature>
<evidence type="ECO:0000313" key="4">
    <source>
        <dbReference type="Proteomes" id="UP000054937"/>
    </source>
</evidence>
<feature type="region of interest" description="Disordered" evidence="2">
    <location>
        <begin position="661"/>
        <end position="725"/>
    </location>
</feature>
<name>A0A0V0QRF8_PSEPJ</name>
<feature type="coiled-coil region" evidence="1">
    <location>
        <begin position="632"/>
        <end position="660"/>
    </location>
</feature>
<reference evidence="3 4" key="1">
    <citation type="journal article" date="2015" name="Sci. Rep.">
        <title>Genome of the facultative scuticociliatosis pathogen Pseudocohnilembus persalinus provides insight into its virulence through horizontal gene transfer.</title>
        <authorList>
            <person name="Xiong J."/>
            <person name="Wang G."/>
            <person name="Cheng J."/>
            <person name="Tian M."/>
            <person name="Pan X."/>
            <person name="Warren A."/>
            <person name="Jiang C."/>
            <person name="Yuan D."/>
            <person name="Miao W."/>
        </authorList>
    </citation>
    <scope>NUCLEOTIDE SEQUENCE [LARGE SCALE GENOMIC DNA]</scope>
    <source>
        <strain evidence="3">36N120E</strain>
    </source>
</reference>
<dbReference type="OMA" id="VINPMES"/>
<dbReference type="EMBL" id="LDAU01000114">
    <property type="protein sequence ID" value="KRX04586.1"/>
    <property type="molecule type" value="Genomic_DNA"/>
</dbReference>
<accession>A0A0V0QRF8</accession>
<dbReference type="OrthoDB" id="2136082at2759"/>
<keyword evidence="4" id="KW-1185">Reference proteome</keyword>
<feature type="compositionally biased region" description="Polar residues" evidence="2">
    <location>
        <begin position="908"/>
        <end position="935"/>
    </location>
</feature>
<comment type="caution">
    <text evidence="3">The sequence shown here is derived from an EMBL/GenBank/DDBJ whole genome shotgun (WGS) entry which is preliminary data.</text>
</comment>
<feature type="region of interest" description="Disordered" evidence="2">
    <location>
        <begin position="902"/>
        <end position="1005"/>
    </location>
</feature>
<feature type="region of interest" description="Disordered" evidence="2">
    <location>
        <begin position="856"/>
        <end position="876"/>
    </location>
</feature>
<organism evidence="3 4">
    <name type="scientific">Pseudocohnilembus persalinus</name>
    <name type="common">Ciliate</name>
    <dbReference type="NCBI Taxonomy" id="266149"/>
    <lineage>
        <taxon>Eukaryota</taxon>
        <taxon>Sar</taxon>
        <taxon>Alveolata</taxon>
        <taxon>Ciliophora</taxon>
        <taxon>Intramacronucleata</taxon>
        <taxon>Oligohymenophorea</taxon>
        <taxon>Scuticociliatia</taxon>
        <taxon>Philasterida</taxon>
        <taxon>Pseudocohnilembidae</taxon>
        <taxon>Pseudocohnilembus</taxon>
    </lineage>
</organism>